<evidence type="ECO:0000256" key="2">
    <source>
        <dbReference type="SAM" id="MobiDB-lite"/>
    </source>
</evidence>
<sequence length="538" mass="57576">MASSYALLMKQNFGDLEAAAASWRKLGEGSGDAQSRHRGQVSGALRRSGWAGDDANAAYGKLERAEEQLGIVNAEAMAIAVTIDTVHQRMSAAQQELRAAVSEAEGNNYRVDDDGWVTGPQLDPVERHDPDAQEINRQQNARLGEFRQRIEEAVRKAEQASADGAASLGQLNGDVVNADSAKAQAEVANDVAGMRSSLGLASVVPNHDNPADNAKWWNSLTQAQQREYLALYPAEVGNRNGIPSHVRDVANRAQLEQQLDLARNDTSEDGRKRLGALQKLRDRLESEDRDPKGPEVLLLGLDPKDDGQAIVAFGNPDTAKNTAVYIPGTTAELDGIGGDLNRMKDLQAASDQYGKPGDTATIMWLGYDAPDSVVKDAPFDNYAEDGAPKLDRYVDSLGVTHDGGPRHTSVIGHSYGSVVVGEAAKNGNGLAADEIIVAGSPGMHVQHAKDLNIDPKHVWAAEADGDPVPNLGVLKHGRGGWFDFPNTPTSDDFGANRITTDGNHGHSEYWNNNGKPHSALGNQAAIITGNYDKVGLEN</sequence>
<dbReference type="EMBL" id="JACHJR010000001">
    <property type="protein sequence ID" value="MBB4946156.1"/>
    <property type="molecule type" value="Genomic_DNA"/>
</dbReference>
<accession>A0A7W7WGG0</accession>
<evidence type="ECO:0000313" key="4">
    <source>
        <dbReference type="EMBL" id="MBB4946156.1"/>
    </source>
</evidence>
<organism evidence="4 5">
    <name type="scientific">Kitasatospora gansuensis</name>
    <dbReference type="NCBI Taxonomy" id="258050"/>
    <lineage>
        <taxon>Bacteria</taxon>
        <taxon>Bacillati</taxon>
        <taxon>Actinomycetota</taxon>
        <taxon>Actinomycetes</taxon>
        <taxon>Kitasatosporales</taxon>
        <taxon>Streptomycetaceae</taxon>
        <taxon>Kitasatospora</taxon>
    </lineage>
</organism>
<protein>
    <recommendedName>
        <fullName evidence="3">DUF1023 domain-containing protein</fullName>
    </recommendedName>
</protein>
<reference evidence="4 5" key="1">
    <citation type="submission" date="2020-08" db="EMBL/GenBank/DDBJ databases">
        <title>Sequencing the genomes of 1000 actinobacteria strains.</title>
        <authorList>
            <person name="Klenk H.-P."/>
        </authorList>
    </citation>
    <scope>NUCLEOTIDE SEQUENCE [LARGE SCALE GENOMIC DNA]</scope>
    <source>
        <strain evidence="4 5">DSM 44786</strain>
    </source>
</reference>
<dbReference type="Pfam" id="PF06259">
    <property type="entry name" value="Abhydrolase_8"/>
    <property type="match status" value="1"/>
</dbReference>
<dbReference type="Proteomes" id="UP000573327">
    <property type="component" value="Unassembled WGS sequence"/>
</dbReference>
<evidence type="ECO:0000256" key="1">
    <source>
        <dbReference type="SAM" id="Coils"/>
    </source>
</evidence>
<gene>
    <name evidence="4" type="ORF">F4556_001691</name>
</gene>
<dbReference type="InterPro" id="IPR029058">
    <property type="entry name" value="AB_hydrolase_fold"/>
</dbReference>
<feature type="domain" description="DUF1023" evidence="3">
    <location>
        <begin position="302"/>
        <end position="472"/>
    </location>
</feature>
<proteinExistence type="predicted"/>
<dbReference type="RefSeq" id="WP_184913010.1">
    <property type="nucleotide sequence ID" value="NZ_JACHJR010000001.1"/>
</dbReference>
<keyword evidence="5" id="KW-1185">Reference proteome</keyword>
<dbReference type="AlphaFoldDB" id="A0A7W7WGG0"/>
<evidence type="ECO:0000259" key="3">
    <source>
        <dbReference type="Pfam" id="PF06259"/>
    </source>
</evidence>
<keyword evidence="1" id="KW-0175">Coiled coil</keyword>
<dbReference type="InterPro" id="IPR010427">
    <property type="entry name" value="DUF1023"/>
</dbReference>
<dbReference type="SUPFAM" id="SSF53474">
    <property type="entry name" value="alpha/beta-Hydrolases"/>
    <property type="match status" value="1"/>
</dbReference>
<feature type="coiled-coil region" evidence="1">
    <location>
        <begin position="136"/>
        <end position="163"/>
    </location>
</feature>
<feature type="region of interest" description="Disordered" evidence="2">
    <location>
        <begin position="28"/>
        <end position="47"/>
    </location>
</feature>
<name>A0A7W7WGG0_9ACTN</name>
<evidence type="ECO:0000313" key="5">
    <source>
        <dbReference type="Proteomes" id="UP000573327"/>
    </source>
</evidence>
<comment type="caution">
    <text evidence="4">The sequence shown here is derived from an EMBL/GenBank/DDBJ whole genome shotgun (WGS) entry which is preliminary data.</text>
</comment>